<dbReference type="PANTHER" id="PTHR35372:SF2">
    <property type="entry name" value="SF3 HELICASE DOMAIN-CONTAINING PROTEIN"/>
    <property type="match status" value="1"/>
</dbReference>
<dbReference type="Pfam" id="PF19263">
    <property type="entry name" value="DUF5906"/>
    <property type="match status" value="1"/>
</dbReference>
<organism evidence="7 8">
    <name type="scientific">Jiella endophytica</name>
    <dbReference type="NCBI Taxonomy" id="2558362"/>
    <lineage>
        <taxon>Bacteria</taxon>
        <taxon>Pseudomonadati</taxon>
        <taxon>Pseudomonadota</taxon>
        <taxon>Alphaproteobacteria</taxon>
        <taxon>Hyphomicrobiales</taxon>
        <taxon>Aurantimonadaceae</taxon>
        <taxon>Jiella</taxon>
    </lineage>
</organism>
<keyword evidence="3" id="KW-0067">ATP-binding</keyword>
<accession>A0A4Y8RGF7</accession>
<dbReference type="InterPro" id="IPR051620">
    <property type="entry name" value="ORF904-like_C"/>
</dbReference>
<dbReference type="GO" id="GO:0005524">
    <property type="term" value="F:ATP binding"/>
    <property type="evidence" value="ECO:0007669"/>
    <property type="project" value="UniProtKB-KW"/>
</dbReference>
<reference evidence="7 8" key="1">
    <citation type="submission" date="2019-03" db="EMBL/GenBank/DDBJ databases">
        <title>Jiella endophytica sp. nov., a novel endophytic bacterium isolated from root of Ficus microcarpa Linn. f.</title>
        <authorList>
            <person name="Tuo L."/>
        </authorList>
    </citation>
    <scope>NUCLEOTIDE SEQUENCE [LARGE SCALE GENOMIC DNA]</scope>
    <source>
        <strain evidence="7 8">CBS5Q-3</strain>
    </source>
</reference>
<comment type="caution">
    <text evidence="7">The sequence shown here is derived from an EMBL/GenBank/DDBJ whole genome shotgun (WGS) entry which is preliminary data.</text>
</comment>
<protein>
    <recommendedName>
        <fullName evidence="6">SF3 helicase domain-containing protein</fullName>
    </recommendedName>
</protein>
<dbReference type="EMBL" id="SOZD01000005">
    <property type="protein sequence ID" value="TFF20803.1"/>
    <property type="molecule type" value="Genomic_DNA"/>
</dbReference>
<evidence type="ECO:0000256" key="2">
    <source>
        <dbReference type="ARBA" id="ARBA00022801"/>
    </source>
</evidence>
<dbReference type="Proteomes" id="UP000298179">
    <property type="component" value="Unassembled WGS sequence"/>
</dbReference>
<feature type="domain" description="SF3 helicase" evidence="6">
    <location>
        <begin position="408"/>
        <end position="570"/>
    </location>
</feature>
<dbReference type="PANTHER" id="PTHR35372">
    <property type="entry name" value="ATP BINDING PROTEIN-RELATED"/>
    <property type="match status" value="1"/>
</dbReference>
<name>A0A4Y8RGF7_9HYPH</name>
<dbReference type="NCBIfam" id="TIGR01613">
    <property type="entry name" value="primase_Cterm"/>
    <property type="match status" value="1"/>
</dbReference>
<dbReference type="InterPro" id="IPR014015">
    <property type="entry name" value="Helicase_SF3_DNA-vir"/>
</dbReference>
<dbReference type="GO" id="GO:0016787">
    <property type="term" value="F:hydrolase activity"/>
    <property type="evidence" value="ECO:0007669"/>
    <property type="project" value="UniProtKB-KW"/>
</dbReference>
<evidence type="ECO:0000256" key="4">
    <source>
        <dbReference type="SAM" id="Coils"/>
    </source>
</evidence>
<dbReference type="Gene3D" id="3.40.50.300">
    <property type="entry name" value="P-loop containing nucleotide triphosphate hydrolases"/>
    <property type="match status" value="1"/>
</dbReference>
<dbReference type="SMART" id="SM00885">
    <property type="entry name" value="D5_N"/>
    <property type="match status" value="1"/>
</dbReference>
<dbReference type="InterPro" id="IPR006500">
    <property type="entry name" value="Helicase_put_C_phage/plasmid"/>
</dbReference>
<dbReference type="RefSeq" id="WP_134763278.1">
    <property type="nucleotide sequence ID" value="NZ_SOZD01000005.1"/>
</dbReference>
<evidence type="ECO:0000256" key="1">
    <source>
        <dbReference type="ARBA" id="ARBA00022741"/>
    </source>
</evidence>
<dbReference type="OrthoDB" id="9763644at2"/>
<dbReference type="InterPro" id="IPR014818">
    <property type="entry name" value="Phage/plasmid_primase_P4_C"/>
</dbReference>
<evidence type="ECO:0000259" key="6">
    <source>
        <dbReference type="PROSITE" id="PS51206"/>
    </source>
</evidence>
<evidence type="ECO:0000256" key="3">
    <source>
        <dbReference type="ARBA" id="ARBA00022840"/>
    </source>
</evidence>
<dbReference type="Pfam" id="PF08706">
    <property type="entry name" value="D5_N"/>
    <property type="match status" value="2"/>
</dbReference>
<dbReference type="AlphaFoldDB" id="A0A4Y8RGF7"/>
<dbReference type="SUPFAM" id="SSF52540">
    <property type="entry name" value="P-loop containing nucleoside triphosphate hydrolases"/>
    <property type="match status" value="1"/>
</dbReference>
<keyword evidence="4" id="KW-0175">Coiled coil</keyword>
<feature type="region of interest" description="Disordered" evidence="5">
    <location>
        <begin position="20"/>
        <end position="67"/>
    </location>
</feature>
<evidence type="ECO:0000313" key="7">
    <source>
        <dbReference type="EMBL" id="TFF20803.1"/>
    </source>
</evidence>
<keyword evidence="2" id="KW-0378">Hydrolase</keyword>
<gene>
    <name evidence="7" type="ORF">E3C22_18110</name>
</gene>
<proteinExistence type="predicted"/>
<sequence>MASNIDQREIVLAYLKRAGLSAEGSAPSPNTPARRAPSPFDGFGAAPHSGDPDEPAGSGPVLSPEEMLEECRLEPETDIGNARRLLIRYGDRILFVARVGWHGYDGKRWKEDEDGSIVRPLAQKTAELIVDEAYGLDGSEEEIAAIVAGKAAREDLKALGLAVDKRQAKAARPDEEERAALDRLAIVAAQGEAAKTTLKRLNLERRARGAKTFGDDDAAAQAGLADHVDAGAAAARERKTIDDAIKARGRGGWTAEETAKAEALKDRIAAMEEAKEAIAGRMSSRFRHAKSAAGTTKINNMLTEAAPHCSRLVEGLNADRLALNCLGGTLRFVQREDEESDPDDPRYVWTLACGPHRQDDYITKLVPFEAPGIGHNGGPPLDAEAPPDWQEMAPNFDRFLKTVQPDPEIRAFLKRFFGYCLTGLTSEQCLVFFYGIGRNGKSTLTDLMSHVFADYAVTLSIDSFAGDSRRGGAEATPDLARLPGARVVFAAEPEMGVKLKDALIKQLTGGEKMPVRRLHQDFFEVDPQFKIVLSGNHKPRIDDTSDGIWRRVHFVPFEEQIPKDQVDRSLPMKLKREAPGVFRWLIEGALEFLNYGLAPPAKIVEATQAYREESDPIGGFIRAAVIVTGLEGDMLTPAELFDAYGLWARREGAAEFKQATFSRRLPDYALKSWEGPDGKMKSFWKAKVGTTVYKGLALRDAFRAGGGDYPPGYGGDR</sequence>
<dbReference type="InterPro" id="IPR045455">
    <property type="entry name" value="NrS-1_pol-like_helicase"/>
</dbReference>
<evidence type="ECO:0000313" key="8">
    <source>
        <dbReference type="Proteomes" id="UP000298179"/>
    </source>
</evidence>
<dbReference type="PROSITE" id="PS51206">
    <property type="entry name" value="SF3_HELICASE_1"/>
    <property type="match status" value="1"/>
</dbReference>
<dbReference type="InterPro" id="IPR027417">
    <property type="entry name" value="P-loop_NTPase"/>
</dbReference>
<keyword evidence="8" id="KW-1185">Reference proteome</keyword>
<keyword evidence="1" id="KW-0547">Nucleotide-binding</keyword>
<evidence type="ECO:0000256" key="5">
    <source>
        <dbReference type="SAM" id="MobiDB-lite"/>
    </source>
</evidence>
<feature type="coiled-coil region" evidence="4">
    <location>
        <begin position="254"/>
        <end position="281"/>
    </location>
</feature>